<feature type="transmembrane region" description="Helical" evidence="6">
    <location>
        <begin position="88"/>
        <end position="105"/>
    </location>
</feature>
<feature type="transmembrane region" description="Helical" evidence="6">
    <location>
        <begin position="464"/>
        <end position="487"/>
    </location>
</feature>
<dbReference type="EMBL" id="CAJVPG010000033">
    <property type="protein sequence ID" value="CAG8267133.1"/>
    <property type="molecule type" value="Genomic_DNA"/>
</dbReference>
<feature type="transmembrane region" description="Helical" evidence="6">
    <location>
        <begin position="431"/>
        <end position="452"/>
    </location>
</feature>
<dbReference type="OrthoDB" id="446368at2759"/>
<name>A0A9W4IDT7_9EURO</name>
<feature type="transmembrane region" description="Helical" evidence="6">
    <location>
        <begin position="179"/>
        <end position="202"/>
    </location>
</feature>
<dbReference type="Gene3D" id="1.20.1250.20">
    <property type="entry name" value="MFS general substrate transporter like domains"/>
    <property type="match status" value="1"/>
</dbReference>
<feature type="transmembrane region" description="Helical" evidence="6">
    <location>
        <begin position="156"/>
        <end position="173"/>
    </location>
</feature>
<evidence type="ECO:0000256" key="1">
    <source>
        <dbReference type="ARBA" id="ARBA00004141"/>
    </source>
</evidence>
<gene>
    <name evidence="8" type="ORF">PSALAMII_LOCUS1079</name>
</gene>
<feature type="transmembrane region" description="Helical" evidence="6">
    <location>
        <begin position="493"/>
        <end position="515"/>
    </location>
</feature>
<comment type="caution">
    <text evidence="8">The sequence shown here is derived from an EMBL/GenBank/DDBJ whole genome shotgun (WGS) entry which is preliminary data.</text>
</comment>
<keyword evidence="2 6" id="KW-0812">Transmembrane</keyword>
<dbReference type="SUPFAM" id="SSF103473">
    <property type="entry name" value="MFS general substrate transporter"/>
    <property type="match status" value="1"/>
</dbReference>
<keyword evidence="4 6" id="KW-0472">Membrane</keyword>
<protein>
    <recommendedName>
        <fullName evidence="7">Major facilitator superfamily (MFS) profile domain-containing protein</fullName>
    </recommendedName>
</protein>
<evidence type="ECO:0000313" key="8">
    <source>
        <dbReference type="EMBL" id="CAG8267133.1"/>
    </source>
</evidence>
<feature type="transmembrane region" description="Helical" evidence="6">
    <location>
        <begin position="214"/>
        <end position="242"/>
    </location>
</feature>
<evidence type="ECO:0000256" key="2">
    <source>
        <dbReference type="ARBA" id="ARBA00022692"/>
    </source>
</evidence>
<dbReference type="GO" id="GO:0022857">
    <property type="term" value="F:transmembrane transporter activity"/>
    <property type="evidence" value="ECO:0007669"/>
    <property type="project" value="InterPro"/>
</dbReference>
<feature type="transmembrane region" description="Helical" evidence="6">
    <location>
        <begin position="248"/>
        <end position="269"/>
    </location>
</feature>
<dbReference type="InterPro" id="IPR011701">
    <property type="entry name" value="MFS"/>
</dbReference>
<feature type="compositionally biased region" description="Polar residues" evidence="5">
    <location>
        <begin position="1"/>
        <end position="19"/>
    </location>
</feature>
<sequence>MHPPTMSNKQTQTSLSGTDFGSADDSASMRTLFGDARTYHLSAPMEANESQGNGSVDAAPNEKEAAIVDWSGPNDPENPQNFPRWRKWTITIMLGLMTICVTFASSVFSTATKVTGKKFHVSSEVMVLALSLFVLGFAFGPIIFGPLSELYGRKKPLFVGMFIFSIFQIPVAVAQNLQTIFICRFLGGVFASAPLAIVSGVLGDMFEPVERGIAMSIFASATFVGPVAGPIVGGFVVISFLGWRWTEYITAIWAFAFSAIGLFVIPETFEGTILTQRAKRQRVETGNWALHARAEEKVVSLRDIMTRYILRPFQMLALEPILLLVTLYVGFIYGFLYITFVAYPISFQEQRGWDEGVGALPFIAIICGVFVGCLIIVAFSVTRYREIIRRTGSVSPEERLIPMAIGGIFLPIGMFWFGWTSSPHISWVPQVISGSFLGAGVLLIFLQGLNYIVDVYPMYTNSAIAANSLFRSLLGAGFPLFASAMFHNLGVNWALTLLGCLTALLFPVPIVFFIYGPKIRSWSKFSVKNG</sequence>
<proteinExistence type="predicted"/>
<dbReference type="CDD" id="cd17323">
    <property type="entry name" value="MFS_Tpo1_MDR_like"/>
    <property type="match status" value="1"/>
</dbReference>
<dbReference type="InterPro" id="IPR036259">
    <property type="entry name" value="MFS_trans_sf"/>
</dbReference>
<evidence type="ECO:0000256" key="5">
    <source>
        <dbReference type="SAM" id="MobiDB-lite"/>
    </source>
</evidence>
<evidence type="ECO:0000259" key="7">
    <source>
        <dbReference type="PROSITE" id="PS50850"/>
    </source>
</evidence>
<dbReference type="InterPro" id="IPR020846">
    <property type="entry name" value="MFS_dom"/>
</dbReference>
<evidence type="ECO:0000256" key="6">
    <source>
        <dbReference type="SAM" id="Phobius"/>
    </source>
</evidence>
<dbReference type="AlphaFoldDB" id="A0A9W4IDT7"/>
<dbReference type="PROSITE" id="PS50850">
    <property type="entry name" value="MFS"/>
    <property type="match status" value="1"/>
</dbReference>
<feature type="transmembrane region" description="Helical" evidence="6">
    <location>
        <begin position="357"/>
        <end position="379"/>
    </location>
</feature>
<evidence type="ECO:0000256" key="4">
    <source>
        <dbReference type="ARBA" id="ARBA00023136"/>
    </source>
</evidence>
<dbReference type="Proteomes" id="UP001152649">
    <property type="component" value="Unassembled WGS sequence"/>
</dbReference>
<keyword evidence="9" id="KW-1185">Reference proteome</keyword>
<feature type="domain" description="Major facilitator superfamily (MFS) profile" evidence="7">
    <location>
        <begin position="90"/>
        <end position="520"/>
    </location>
</feature>
<comment type="subcellular location">
    <subcellularLocation>
        <location evidence="1">Membrane</location>
        <topology evidence="1">Multi-pass membrane protein</topology>
    </subcellularLocation>
</comment>
<organism evidence="8 9">
    <name type="scientific">Penicillium salamii</name>
    <dbReference type="NCBI Taxonomy" id="1612424"/>
    <lineage>
        <taxon>Eukaryota</taxon>
        <taxon>Fungi</taxon>
        <taxon>Dikarya</taxon>
        <taxon>Ascomycota</taxon>
        <taxon>Pezizomycotina</taxon>
        <taxon>Eurotiomycetes</taxon>
        <taxon>Eurotiomycetidae</taxon>
        <taxon>Eurotiales</taxon>
        <taxon>Aspergillaceae</taxon>
        <taxon>Penicillium</taxon>
    </lineage>
</organism>
<dbReference type="GO" id="GO:0005886">
    <property type="term" value="C:plasma membrane"/>
    <property type="evidence" value="ECO:0007669"/>
    <property type="project" value="TreeGrafter"/>
</dbReference>
<feature type="region of interest" description="Disordered" evidence="5">
    <location>
        <begin position="1"/>
        <end position="23"/>
    </location>
</feature>
<accession>A0A9W4IDT7</accession>
<feature type="transmembrane region" description="Helical" evidence="6">
    <location>
        <begin position="125"/>
        <end position="144"/>
    </location>
</feature>
<dbReference type="FunFam" id="1.20.1250.20:FF:000011">
    <property type="entry name" value="MFS multidrug transporter, putative"/>
    <property type="match status" value="1"/>
</dbReference>
<dbReference type="PANTHER" id="PTHR23502:SF47">
    <property type="entry name" value="MAJOR FACILITATOR SUPERFAMILY (MFS) PROFILE DOMAIN-CONTAINING PROTEIN-RELATED"/>
    <property type="match status" value="1"/>
</dbReference>
<reference evidence="8" key="1">
    <citation type="submission" date="2021-07" db="EMBL/GenBank/DDBJ databases">
        <authorList>
            <person name="Branca A.L. A."/>
        </authorList>
    </citation>
    <scope>NUCLEOTIDE SEQUENCE</scope>
</reference>
<feature type="transmembrane region" description="Helical" evidence="6">
    <location>
        <begin position="321"/>
        <end position="345"/>
    </location>
</feature>
<evidence type="ECO:0000313" key="9">
    <source>
        <dbReference type="Proteomes" id="UP001152649"/>
    </source>
</evidence>
<feature type="transmembrane region" description="Helical" evidence="6">
    <location>
        <begin position="400"/>
        <end position="419"/>
    </location>
</feature>
<keyword evidence="3 6" id="KW-1133">Transmembrane helix</keyword>
<evidence type="ECO:0000256" key="3">
    <source>
        <dbReference type="ARBA" id="ARBA00022989"/>
    </source>
</evidence>
<dbReference type="PANTHER" id="PTHR23502">
    <property type="entry name" value="MAJOR FACILITATOR SUPERFAMILY"/>
    <property type="match status" value="1"/>
</dbReference>
<dbReference type="Pfam" id="PF07690">
    <property type="entry name" value="MFS_1"/>
    <property type="match status" value="1"/>
</dbReference>